<dbReference type="InterPro" id="IPR033205">
    <property type="entry name" value="COP9_CSN8"/>
</dbReference>
<dbReference type="InterPro" id="IPR033464">
    <property type="entry name" value="CSN8_PSD8_EIF3K"/>
</dbReference>
<dbReference type="GeneTree" id="ENSGT00390000000977"/>
<organism evidence="7 8">
    <name type="scientific">Jaculus jaculus</name>
    <name type="common">Lesser Egyptian jerboa</name>
    <dbReference type="NCBI Taxonomy" id="51337"/>
    <lineage>
        <taxon>Eukaryota</taxon>
        <taxon>Metazoa</taxon>
        <taxon>Chordata</taxon>
        <taxon>Craniata</taxon>
        <taxon>Vertebrata</taxon>
        <taxon>Euteleostomi</taxon>
        <taxon>Mammalia</taxon>
        <taxon>Eutheria</taxon>
        <taxon>Euarchontoglires</taxon>
        <taxon>Glires</taxon>
        <taxon>Rodentia</taxon>
        <taxon>Myomorpha</taxon>
        <taxon>Dipodoidea</taxon>
        <taxon>Dipodidae</taxon>
        <taxon>Dipodinae</taxon>
        <taxon>Jaculus</taxon>
    </lineage>
</organism>
<keyword evidence="8" id="KW-1185">Reference proteome</keyword>
<dbReference type="Ensembl" id="ENSJJAT00000024754.1">
    <property type="protein sequence ID" value="ENSJJAP00000018225.1"/>
    <property type="gene ID" value="ENSJJAG00000019562.1"/>
</dbReference>
<dbReference type="OMA" id="GICMTIN"/>
<protein>
    <recommendedName>
        <fullName evidence="6">CSN8/PSMD8/EIF3K domain-containing protein</fullName>
    </recommendedName>
</protein>
<evidence type="ECO:0000256" key="3">
    <source>
        <dbReference type="ARBA" id="ARBA00022490"/>
    </source>
</evidence>
<proteinExistence type="predicted"/>
<dbReference type="PANTHER" id="PTHR13339">
    <property type="entry name" value="COP9 SIGNALOSOME COMPLEX SUBUNIT 8"/>
    <property type="match status" value="1"/>
</dbReference>
<evidence type="ECO:0000313" key="8">
    <source>
        <dbReference type="Proteomes" id="UP000694385"/>
    </source>
</evidence>
<evidence type="ECO:0000313" key="7">
    <source>
        <dbReference type="Ensembl" id="ENSJJAP00000018225.1"/>
    </source>
</evidence>
<evidence type="ECO:0000256" key="4">
    <source>
        <dbReference type="ARBA" id="ARBA00022790"/>
    </source>
</evidence>
<feature type="domain" description="CSN8/PSMD8/EIF3K" evidence="6">
    <location>
        <begin position="44"/>
        <end position="126"/>
    </location>
</feature>
<comment type="subcellular location">
    <subcellularLocation>
        <location evidence="2">Cytoplasm</location>
    </subcellularLocation>
    <subcellularLocation>
        <location evidence="1">Nucleus</location>
    </subcellularLocation>
</comment>
<dbReference type="Pfam" id="PF10075">
    <property type="entry name" value="CSN8_PSD8_EIF3K"/>
    <property type="match status" value="1"/>
</dbReference>
<dbReference type="PANTHER" id="PTHR13339:SF0">
    <property type="entry name" value="COP9 SIGNALOSOME COMPLEX SUBUNIT 8"/>
    <property type="match status" value="1"/>
</dbReference>
<accession>A0A8C5L5Y7</accession>
<keyword evidence="3" id="KW-0963">Cytoplasm</keyword>
<dbReference type="GO" id="GO:0010387">
    <property type="term" value="P:COP9 signalosome assembly"/>
    <property type="evidence" value="ECO:0007669"/>
    <property type="project" value="InterPro"/>
</dbReference>
<evidence type="ECO:0000256" key="1">
    <source>
        <dbReference type="ARBA" id="ARBA00004123"/>
    </source>
</evidence>
<evidence type="ECO:0000256" key="2">
    <source>
        <dbReference type="ARBA" id="ARBA00004496"/>
    </source>
</evidence>
<sequence>MPVVVIAESTFSFMKLLDQCESQELEAPGGITPPPVYRNIKSVNSEPGGMWSVGQRIWQRDFLGICMTINAHQWSKTIQPIMGALRDVTRRCAFDFAAFVGLPVEQAVKDILEQGWQTNSSTRMVFPRKLVTGVLDISFNRFIPLSEPTPVLPIPNEQQLARLTDYVAFLKN</sequence>
<keyword evidence="5" id="KW-0539">Nucleus</keyword>
<reference evidence="7" key="2">
    <citation type="submission" date="2025-09" db="UniProtKB">
        <authorList>
            <consortium name="Ensembl"/>
        </authorList>
    </citation>
    <scope>IDENTIFICATION</scope>
</reference>
<dbReference type="AlphaFoldDB" id="A0A8C5L5Y7"/>
<evidence type="ECO:0000256" key="5">
    <source>
        <dbReference type="ARBA" id="ARBA00023242"/>
    </source>
</evidence>
<dbReference type="Proteomes" id="UP000694385">
    <property type="component" value="Unassembled WGS sequence"/>
</dbReference>
<keyword evidence="4" id="KW-0736">Signalosome</keyword>
<dbReference type="GO" id="GO:0000338">
    <property type="term" value="P:protein deneddylation"/>
    <property type="evidence" value="ECO:0007669"/>
    <property type="project" value="InterPro"/>
</dbReference>
<evidence type="ECO:0000259" key="6">
    <source>
        <dbReference type="Pfam" id="PF10075"/>
    </source>
</evidence>
<dbReference type="GO" id="GO:0005737">
    <property type="term" value="C:cytoplasm"/>
    <property type="evidence" value="ECO:0007669"/>
    <property type="project" value="UniProtKB-SubCell"/>
</dbReference>
<reference evidence="7" key="1">
    <citation type="submission" date="2025-08" db="UniProtKB">
        <authorList>
            <consortium name="Ensembl"/>
        </authorList>
    </citation>
    <scope>IDENTIFICATION</scope>
</reference>
<dbReference type="GO" id="GO:0008180">
    <property type="term" value="C:COP9 signalosome"/>
    <property type="evidence" value="ECO:0007669"/>
    <property type="project" value="UniProtKB-KW"/>
</dbReference>
<name>A0A8C5L5Y7_JACJA</name>